<comment type="caution">
    <text evidence="2">The sequence shown here is derived from an EMBL/GenBank/DDBJ whole genome shotgun (WGS) entry which is preliminary data.</text>
</comment>
<organism evidence="2 3">
    <name type="scientific">Aspergillus cristatus</name>
    <name type="common">Chinese Fuzhuan brick tea-fermentation fungus</name>
    <name type="synonym">Eurotium cristatum</name>
    <dbReference type="NCBI Taxonomy" id="573508"/>
    <lineage>
        <taxon>Eukaryota</taxon>
        <taxon>Fungi</taxon>
        <taxon>Dikarya</taxon>
        <taxon>Ascomycota</taxon>
        <taxon>Pezizomycotina</taxon>
        <taxon>Eurotiomycetes</taxon>
        <taxon>Eurotiomycetidae</taxon>
        <taxon>Eurotiales</taxon>
        <taxon>Aspergillaceae</taxon>
        <taxon>Aspergillus</taxon>
        <taxon>Aspergillus subgen. Aspergillus</taxon>
    </lineage>
</organism>
<protein>
    <submittedName>
        <fullName evidence="2">Uncharacterized protein</fullName>
    </submittedName>
</protein>
<reference evidence="2 3" key="1">
    <citation type="journal article" date="2016" name="BMC Genomics">
        <title>Comparative genomic and transcriptomic analyses of the Fuzhuan brick tea-fermentation fungus Aspergillus cristatus.</title>
        <authorList>
            <person name="Ge Y."/>
            <person name="Wang Y."/>
            <person name="Liu Y."/>
            <person name="Tan Y."/>
            <person name="Ren X."/>
            <person name="Zhang X."/>
            <person name="Hyde K.D."/>
            <person name="Liu Y."/>
            <person name="Liu Z."/>
        </authorList>
    </citation>
    <scope>NUCLEOTIDE SEQUENCE [LARGE SCALE GENOMIC DNA]</scope>
    <source>
        <strain evidence="2 3">GZAAS20.1005</strain>
    </source>
</reference>
<feature type="region of interest" description="Disordered" evidence="1">
    <location>
        <begin position="1"/>
        <end position="34"/>
    </location>
</feature>
<dbReference type="EMBL" id="JXNT01000006">
    <property type="protein sequence ID" value="ODM18517.1"/>
    <property type="molecule type" value="Genomic_DNA"/>
</dbReference>
<dbReference type="AlphaFoldDB" id="A0A1E3BC36"/>
<evidence type="ECO:0000256" key="1">
    <source>
        <dbReference type="SAM" id="MobiDB-lite"/>
    </source>
</evidence>
<feature type="region of interest" description="Disordered" evidence="1">
    <location>
        <begin position="47"/>
        <end position="68"/>
    </location>
</feature>
<accession>A0A1E3BC36</accession>
<feature type="region of interest" description="Disordered" evidence="1">
    <location>
        <begin position="112"/>
        <end position="144"/>
    </location>
</feature>
<dbReference type="Proteomes" id="UP000094569">
    <property type="component" value="Unassembled WGS sequence"/>
</dbReference>
<evidence type="ECO:0000313" key="3">
    <source>
        <dbReference type="Proteomes" id="UP000094569"/>
    </source>
</evidence>
<proteinExistence type="predicted"/>
<evidence type="ECO:0000313" key="2">
    <source>
        <dbReference type="EMBL" id="ODM18517.1"/>
    </source>
</evidence>
<dbReference type="VEuPathDB" id="FungiDB:SI65_06389"/>
<name>A0A1E3BC36_ASPCR</name>
<gene>
    <name evidence="2" type="ORF">SI65_06389</name>
</gene>
<feature type="compositionally biased region" description="Acidic residues" evidence="1">
    <location>
        <begin position="50"/>
        <end position="59"/>
    </location>
</feature>
<sequence>MAPEMSGKAFNAEPCFCQKEGDGKEKATTRPQNSTLGVLVRQKAAISTPFDEDAGDDQDQNPIKDDPANFLQTFNETLIDPQLLKIDDVNLRDEPEVEGYLAENEESNAFICTDSAFDPDPPQPNLDSPIDPSPTERPRDSPERCSESVDLIISSNPKSFVDFFSRINTARVGGRETEKVLSKVASDNSKNQPTTFIFHYEGCSYKTLIPYKIRQHSVNCKGAQPEQTAKVFERQQCNKKHKT</sequence>
<keyword evidence="3" id="KW-1185">Reference proteome</keyword>
<feature type="compositionally biased region" description="Basic and acidic residues" evidence="1">
    <location>
        <begin position="19"/>
        <end position="28"/>
    </location>
</feature>
<feature type="compositionally biased region" description="Basic and acidic residues" evidence="1">
    <location>
        <begin position="134"/>
        <end position="144"/>
    </location>
</feature>